<proteinExistence type="predicted"/>
<keyword evidence="2" id="KW-1185">Reference proteome</keyword>
<accession>A0ACB8T6M8</accession>
<evidence type="ECO:0000313" key="2">
    <source>
        <dbReference type="Proteomes" id="UP000814140"/>
    </source>
</evidence>
<dbReference type="Proteomes" id="UP000814140">
    <property type="component" value="Unassembled WGS sequence"/>
</dbReference>
<dbReference type="EMBL" id="MU277198">
    <property type="protein sequence ID" value="KAI0064509.1"/>
    <property type="molecule type" value="Genomic_DNA"/>
</dbReference>
<comment type="caution">
    <text evidence="1">The sequence shown here is derived from an EMBL/GenBank/DDBJ whole genome shotgun (WGS) entry which is preliminary data.</text>
</comment>
<gene>
    <name evidence="1" type="ORF">BV25DRAFT_1800507</name>
</gene>
<organism evidence="1 2">
    <name type="scientific">Artomyces pyxidatus</name>
    <dbReference type="NCBI Taxonomy" id="48021"/>
    <lineage>
        <taxon>Eukaryota</taxon>
        <taxon>Fungi</taxon>
        <taxon>Dikarya</taxon>
        <taxon>Basidiomycota</taxon>
        <taxon>Agaricomycotina</taxon>
        <taxon>Agaricomycetes</taxon>
        <taxon>Russulales</taxon>
        <taxon>Auriscalpiaceae</taxon>
        <taxon>Artomyces</taxon>
    </lineage>
</organism>
<evidence type="ECO:0000313" key="1">
    <source>
        <dbReference type="EMBL" id="KAI0064509.1"/>
    </source>
</evidence>
<name>A0ACB8T6M8_9AGAM</name>
<protein>
    <submittedName>
        <fullName evidence="1">Uncharacterized protein</fullName>
    </submittedName>
</protein>
<reference evidence="1" key="2">
    <citation type="journal article" date="2022" name="New Phytol.">
        <title>Evolutionary transition to the ectomycorrhizal habit in the genomes of a hyperdiverse lineage of mushroom-forming fungi.</title>
        <authorList>
            <person name="Looney B."/>
            <person name="Miyauchi S."/>
            <person name="Morin E."/>
            <person name="Drula E."/>
            <person name="Courty P.E."/>
            <person name="Kohler A."/>
            <person name="Kuo A."/>
            <person name="LaButti K."/>
            <person name="Pangilinan J."/>
            <person name="Lipzen A."/>
            <person name="Riley R."/>
            <person name="Andreopoulos W."/>
            <person name="He G."/>
            <person name="Johnson J."/>
            <person name="Nolan M."/>
            <person name="Tritt A."/>
            <person name="Barry K.W."/>
            <person name="Grigoriev I.V."/>
            <person name="Nagy L.G."/>
            <person name="Hibbett D."/>
            <person name="Henrissat B."/>
            <person name="Matheny P.B."/>
            <person name="Labbe J."/>
            <person name="Martin F.M."/>
        </authorList>
    </citation>
    <scope>NUCLEOTIDE SEQUENCE</scope>
    <source>
        <strain evidence="1">HHB10654</strain>
    </source>
</reference>
<sequence length="375" mass="42050">MQATCRRTFRLKITRPGSEYDADIYPSFGYSRSDKRTADWLSQLFDNAAPSGYGDVRAQETKFDVKIRDAREILASEFSVTPELIDTIRQTRAANFYPCEVRVEPYKIHLYGKGGHFDAHRDTPETALVGTFLLGIGDTIGEKNLELGVHKDVGDFSDPVKYPAAPGRWVAFYPDVPHCVTPVSKGHRGVIAFKIFRVDDPEPEPPKVEERVQAVTDNLQAPFGLLLERKYCMSPRHLSGFDAVMYEALTRRADLQLHLLPVVARWSASVYPEDIDGALNKFKAPVYPFTTAHADELVALANSSVTDPAHADPDLSWLKRMGKHVDVFTMDLDSTTVEWSRRQQSVIGYTGNESQPYEEDSVYLSYALVALPSEA</sequence>
<reference evidence="1" key="1">
    <citation type="submission" date="2021-03" db="EMBL/GenBank/DDBJ databases">
        <authorList>
            <consortium name="DOE Joint Genome Institute"/>
            <person name="Ahrendt S."/>
            <person name="Looney B.P."/>
            <person name="Miyauchi S."/>
            <person name="Morin E."/>
            <person name="Drula E."/>
            <person name="Courty P.E."/>
            <person name="Chicoki N."/>
            <person name="Fauchery L."/>
            <person name="Kohler A."/>
            <person name="Kuo A."/>
            <person name="Labutti K."/>
            <person name="Pangilinan J."/>
            <person name="Lipzen A."/>
            <person name="Riley R."/>
            <person name="Andreopoulos W."/>
            <person name="He G."/>
            <person name="Johnson J."/>
            <person name="Barry K.W."/>
            <person name="Grigoriev I.V."/>
            <person name="Nagy L."/>
            <person name="Hibbett D."/>
            <person name="Henrissat B."/>
            <person name="Matheny P.B."/>
            <person name="Labbe J."/>
            <person name="Martin F."/>
        </authorList>
    </citation>
    <scope>NUCLEOTIDE SEQUENCE</scope>
    <source>
        <strain evidence="1">HHB10654</strain>
    </source>
</reference>